<evidence type="ECO:0000313" key="1">
    <source>
        <dbReference type="EMBL" id="CCM75534.1"/>
    </source>
</evidence>
<reference evidence="1 2" key="1">
    <citation type="journal article" date="2013" name="Genome Announc.">
        <title>Draft Genome Sequence of Rhizobium mesoamericanum STM3625, a Nitrogen-Fixing Symbiont of Mimosa pudica Isolated in French Guiana (South America).</title>
        <authorList>
            <person name="Moulin L."/>
            <person name="Mornico D."/>
            <person name="Melkonian R."/>
            <person name="Klonowska A."/>
        </authorList>
    </citation>
    <scope>NUCLEOTIDE SEQUENCE [LARGE SCALE GENOMIC DNA]</scope>
    <source>
        <strain evidence="1 2">STM3625</strain>
    </source>
</reference>
<dbReference type="Proteomes" id="UP000009319">
    <property type="component" value="Unassembled WGS sequence"/>
</dbReference>
<accession>K0PZP6</accession>
<evidence type="ECO:0000313" key="2">
    <source>
        <dbReference type="Proteomes" id="UP000009319"/>
    </source>
</evidence>
<gene>
    <name evidence="1" type="ORF">BN77_2689</name>
</gene>
<dbReference type="HOGENOM" id="CLU_2938585_0_0_5"/>
<dbReference type="AlphaFoldDB" id="K0PZP6"/>
<dbReference type="EMBL" id="CANI01000018">
    <property type="protein sequence ID" value="CCM75534.1"/>
    <property type="molecule type" value="Genomic_DNA"/>
</dbReference>
<protein>
    <submittedName>
        <fullName evidence="1">Uncharacterized protein</fullName>
    </submittedName>
</protein>
<keyword evidence="2" id="KW-1185">Reference proteome</keyword>
<comment type="caution">
    <text evidence="1">The sequence shown here is derived from an EMBL/GenBank/DDBJ whole genome shotgun (WGS) entry which is preliminary data.</text>
</comment>
<organism evidence="1 2">
    <name type="scientific">Rhizobium mesoamericanum STM3625</name>
    <dbReference type="NCBI Taxonomy" id="1211777"/>
    <lineage>
        <taxon>Bacteria</taxon>
        <taxon>Pseudomonadati</taxon>
        <taxon>Pseudomonadota</taxon>
        <taxon>Alphaproteobacteria</taxon>
        <taxon>Hyphomicrobiales</taxon>
        <taxon>Rhizobiaceae</taxon>
        <taxon>Rhizobium/Agrobacterium group</taxon>
        <taxon>Rhizobium</taxon>
    </lineage>
</organism>
<dbReference type="STRING" id="1211777.BN77_2689"/>
<sequence>MTIEIAAFAEKKRGKALIYLRNLHGRDALPRPDTGLTDCFVRFKSLPTASHRQRQFQYER</sequence>
<proteinExistence type="predicted"/>
<name>K0PZP6_9HYPH</name>